<dbReference type="GO" id="GO:0008270">
    <property type="term" value="F:zinc ion binding"/>
    <property type="evidence" value="ECO:0007669"/>
    <property type="project" value="InterPro"/>
</dbReference>
<dbReference type="GeneID" id="18910940"/>
<sequence>MSPASVDHADEESDGEEVLVEGFKGLSVDSKSYHFLGRSSNFALVRAAIDLKKGLVNGCEKPRLEDNLLISHRPEFWELAEAPIESDPPYTDFPDTAMMSELVDNFFLCINTNFPLLHRPTFERSIRSGLHLRDEGFGATVLLVCALSARQSPNPAVLVPGAPNWHWAGWQWFEQVRSRRRLIPMLHTRLYDLQVATLAAAYVSASPVAHPNYAIIGHGIRLAQDLGAHRRTTYPSTPTVESELRKRAFWLLVAMDRGMCSILGRPCSIQEEDFDVDYPIECDDEYWEMDDPQLAFKQPPGKPSYTASFNCMIRLMHIHAYCLRGLYSLRGSKLLSDPQRAQELVSELDSELNRWLDSIPEHLKWDPHQPNDLWASQSASLFAAYYGVRIIIHRPFIPMPRKPSPLPFPSLAICTNAARSCVQALERYFTRFGPVFMHNHHQLTLFTAAIILLLNIWGGPRTGSTVDAAKEMEEVNKALRILKDLEPRWNSACRYWDVLHDLMTAVDPAQNQGAPRTLKRRRDDPAPLEDGGPSVFAPAADSFAYEGAPQARPFQASSAPFPQSLFDVAPPAPDHALPGSVDDFAFGGLWRSNGAQQQQQQQQPFDAPPQSMSGPADDAMSLDADLEAIFADLLPTSSYDSPFLAAPASLFSNHLFSGAGLGAEFVQQEAFAAPQQPQQPSPMWSAGPEPLA</sequence>
<feature type="compositionally biased region" description="Low complexity" evidence="2">
    <location>
        <begin position="671"/>
        <end position="682"/>
    </location>
</feature>
<dbReference type="InParanoid" id="K5WHW6"/>
<dbReference type="KEGG" id="pco:PHACADRAFT_193830"/>
<dbReference type="InterPro" id="IPR007219">
    <property type="entry name" value="XnlR_reg_dom"/>
</dbReference>
<evidence type="ECO:0000256" key="2">
    <source>
        <dbReference type="SAM" id="MobiDB-lite"/>
    </source>
</evidence>
<dbReference type="HOGENOM" id="CLU_006019_3_1_1"/>
<name>K5WHW6_PHACS</name>
<dbReference type="GO" id="GO:0003700">
    <property type="term" value="F:DNA-binding transcription factor activity"/>
    <property type="evidence" value="ECO:0007669"/>
    <property type="project" value="InterPro"/>
</dbReference>
<dbReference type="EMBL" id="JH930470">
    <property type="protein sequence ID" value="EKM58714.1"/>
    <property type="molecule type" value="Genomic_DNA"/>
</dbReference>
<evidence type="ECO:0000256" key="1">
    <source>
        <dbReference type="ARBA" id="ARBA00023242"/>
    </source>
</evidence>
<gene>
    <name evidence="4" type="ORF">PHACADRAFT_193830</name>
</gene>
<dbReference type="GO" id="GO:0003677">
    <property type="term" value="F:DNA binding"/>
    <property type="evidence" value="ECO:0007669"/>
    <property type="project" value="InterPro"/>
</dbReference>
<dbReference type="PANTHER" id="PTHR46910">
    <property type="entry name" value="TRANSCRIPTION FACTOR PDR1"/>
    <property type="match status" value="1"/>
</dbReference>
<dbReference type="RefSeq" id="XP_007394012.1">
    <property type="nucleotide sequence ID" value="XM_007393950.1"/>
</dbReference>
<dbReference type="SMART" id="SM00906">
    <property type="entry name" value="Fungal_trans"/>
    <property type="match status" value="1"/>
</dbReference>
<dbReference type="PANTHER" id="PTHR46910:SF38">
    <property type="entry name" value="ZN(2)-C6 FUNGAL-TYPE DOMAIN-CONTAINING PROTEIN"/>
    <property type="match status" value="1"/>
</dbReference>
<evidence type="ECO:0000313" key="5">
    <source>
        <dbReference type="Proteomes" id="UP000008370"/>
    </source>
</evidence>
<dbReference type="OrthoDB" id="4456959at2759"/>
<protein>
    <recommendedName>
        <fullName evidence="3">Xylanolytic transcriptional activator regulatory domain-containing protein</fullName>
    </recommendedName>
</protein>
<organism evidence="4 5">
    <name type="scientific">Phanerochaete carnosa (strain HHB-10118-sp)</name>
    <name type="common">White-rot fungus</name>
    <name type="synonym">Peniophora carnosa</name>
    <dbReference type="NCBI Taxonomy" id="650164"/>
    <lineage>
        <taxon>Eukaryota</taxon>
        <taxon>Fungi</taxon>
        <taxon>Dikarya</taxon>
        <taxon>Basidiomycota</taxon>
        <taxon>Agaricomycotina</taxon>
        <taxon>Agaricomycetes</taxon>
        <taxon>Polyporales</taxon>
        <taxon>Phanerochaetaceae</taxon>
        <taxon>Phanerochaete</taxon>
    </lineage>
</organism>
<accession>K5WHW6</accession>
<evidence type="ECO:0000259" key="3">
    <source>
        <dbReference type="SMART" id="SM00906"/>
    </source>
</evidence>
<dbReference type="GO" id="GO:0006351">
    <property type="term" value="P:DNA-templated transcription"/>
    <property type="evidence" value="ECO:0007669"/>
    <property type="project" value="InterPro"/>
</dbReference>
<keyword evidence="1" id="KW-0539">Nucleus</keyword>
<dbReference type="Proteomes" id="UP000008370">
    <property type="component" value="Unassembled WGS sequence"/>
</dbReference>
<feature type="domain" description="Xylanolytic transcriptional activator regulatory" evidence="3">
    <location>
        <begin position="212"/>
        <end position="285"/>
    </location>
</feature>
<feature type="region of interest" description="Disordered" evidence="2">
    <location>
        <begin position="510"/>
        <end position="533"/>
    </location>
</feature>
<dbReference type="InterPro" id="IPR050987">
    <property type="entry name" value="AtrR-like"/>
</dbReference>
<evidence type="ECO:0000313" key="4">
    <source>
        <dbReference type="EMBL" id="EKM58714.1"/>
    </source>
</evidence>
<dbReference type="CDD" id="cd12148">
    <property type="entry name" value="fungal_TF_MHR"/>
    <property type="match status" value="1"/>
</dbReference>
<dbReference type="Pfam" id="PF04082">
    <property type="entry name" value="Fungal_trans"/>
    <property type="match status" value="1"/>
</dbReference>
<feature type="region of interest" description="Disordered" evidence="2">
    <location>
        <begin position="671"/>
        <end position="692"/>
    </location>
</feature>
<proteinExistence type="predicted"/>
<dbReference type="AlphaFoldDB" id="K5WHW6"/>
<keyword evidence="5" id="KW-1185">Reference proteome</keyword>
<reference evidence="4 5" key="1">
    <citation type="journal article" date="2012" name="BMC Genomics">
        <title>Comparative genomics of the white-rot fungi, Phanerochaete carnosa and P. chrysosporium, to elucidate the genetic basis of the distinct wood types they colonize.</title>
        <authorList>
            <person name="Suzuki H."/>
            <person name="MacDonald J."/>
            <person name="Syed K."/>
            <person name="Salamov A."/>
            <person name="Hori C."/>
            <person name="Aerts A."/>
            <person name="Henrissat B."/>
            <person name="Wiebenga A."/>
            <person name="vanKuyk P.A."/>
            <person name="Barry K."/>
            <person name="Lindquist E."/>
            <person name="LaButti K."/>
            <person name="Lapidus A."/>
            <person name="Lucas S."/>
            <person name="Coutinho P."/>
            <person name="Gong Y."/>
            <person name="Samejima M."/>
            <person name="Mahadevan R."/>
            <person name="Abou-Zaid M."/>
            <person name="de Vries R.P."/>
            <person name="Igarashi K."/>
            <person name="Yadav J.S."/>
            <person name="Grigoriev I.V."/>
            <person name="Master E.R."/>
        </authorList>
    </citation>
    <scope>NUCLEOTIDE SEQUENCE [LARGE SCALE GENOMIC DNA]</scope>
    <source>
        <strain evidence="4 5">HHB-10118-sp</strain>
    </source>
</reference>
<feature type="region of interest" description="Disordered" evidence="2">
    <location>
        <begin position="594"/>
        <end position="618"/>
    </location>
</feature>